<dbReference type="RefSeq" id="XP_013902571.1">
    <property type="nucleotide sequence ID" value="XM_014047117.1"/>
</dbReference>
<feature type="transmembrane region" description="Helical" evidence="2">
    <location>
        <begin position="170"/>
        <end position="190"/>
    </location>
</feature>
<feature type="domain" description="Armadillo-like repeats" evidence="3">
    <location>
        <begin position="237"/>
        <end position="328"/>
    </location>
</feature>
<feature type="region of interest" description="Disordered" evidence="1">
    <location>
        <begin position="36"/>
        <end position="76"/>
    </location>
</feature>
<keyword evidence="2" id="KW-0812">Transmembrane</keyword>
<feature type="compositionally biased region" description="Low complexity" evidence="1">
    <location>
        <begin position="66"/>
        <end position="76"/>
    </location>
</feature>
<feature type="compositionally biased region" description="Low complexity" evidence="1">
    <location>
        <begin position="377"/>
        <end position="386"/>
    </location>
</feature>
<dbReference type="EMBL" id="KK100829">
    <property type="protein sequence ID" value="KIZ03552.1"/>
    <property type="molecule type" value="Genomic_DNA"/>
</dbReference>
<name>A0A0D2MSZ0_9CHLO</name>
<dbReference type="GO" id="GO:0009535">
    <property type="term" value="C:chloroplast thylakoid membrane"/>
    <property type="evidence" value="ECO:0007669"/>
    <property type="project" value="TreeGrafter"/>
</dbReference>
<dbReference type="Proteomes" id="UP000054498">
    <property type="component" value="Unassembled WGS sequence"/>
</dbReference>
<keyword evidence="2" id="KW-0472">Membrane</keyword>
<dbReference type="AlphaFoldDB" id="A0A0D2MSZ0"/>
<gene>
    <name evidence="4" type="ORF">MNEG_4405</name>
</gene>
<keyword evidence="2" id="KW-1133">Transmembrane helix</keyword>
<protein>
    <recommendedName>
        <fullName evidence="3">Armadillo-like repeats domain-containing protein</fullName>
    </recommendedName>
</protein>
<keyword evidence="5" id="KW-1185">Reference proteome</keyword>
<dbReference type="KEGG" id="mng:MNEG_4405"/>
<dbReference type="Pfam" id="PF22915">
    <property type="entry name" value="ARMH5"/>
    <property type="match status" value="1"/>
</dbReference>
<evidence type="ECO:0000259" key="3">
    <source>
        <dbReference type="Pfam" id="PF22915"/>
    </source>
</evidence>
<dbReference type="GO" id="GO:0009941">
    <property type="term" value="C:chloroplast envelope"/>
    <property type="evidence" value="ECO:0007669"/>
    <property type="project" value="TreeGrafter"/>
</dbReference>
<proteinExistence type="predicted"/>
<dbReference type="OrthoDB" id="1716611at2759"/>
<evidence type="ECO:0000313" key="5">
    <source>
        <dbReference type="Proteomes" id="UP000054498"/>
    </source>
</evidence>
<feature type="compositionally biased region" description="Gly residues" evidence="1">
    <location>
        <begin position="387"/>
        <end position="406"/>
    </location>
</feature>
<evidence type="ECO:0000313" key="4">
    <source>
        <dbReference type="EMBL" id="KIZ03552.1"/>
    </source>
</evidence>
<organism evidence="4 5">
    <name type="scientific">Monoraphidium neglectum</name>
    <dbReference type="NCBI Taxonomy" id="145388"/>
    <lineage>
        <taxon>Eukaryota</taxon>
        <taxon>Viridiplantae</taxon>
        <taxon>Chlorophyta</taxon>
        <taxon>core chlorophytes</taxon>
        <taxon>Chlorophyceae</taxon>
        <taxon>CS clade</taxon>
        <taxon>Sphaeropleales</taxon>
        <taxon>Selenastraceae</taxon>
        <taxon>Monoraphidium</taxon>
    </lineage>
</organism>
<reference evidence="4 5" key="1">
    <citation type="journal article" date="2013" name="BMC Genomics">
        <title>Reconstruction of the lipid metabolism for the microalga Monoraphidium neglectum from its genome sequence reveals characteristics suitable for biofuel production.</title>
        <authorList>
            <person name="Bogen C."/>
            <person name="Al-Dilaimi A."/>
            <person name="Albersmeier A."/>
            <person name="Wichmann J."/>
            <person name="Grundmann M."/>
            <person name="Rupp O."/>
            <person name="Lauersen K.J."/>
            <person name="Blifernez-Klassen O."/>
            <person name="Kalinowski J."/>
            <person name="Goesmann A."/>
            <person name="Mussgnug J.H."/>
            <person name="Kruse O."/>
        </authorList>
    </citation>
    <scope>NUCLEOTIDE SEQUENCE [LARGE SCALE GENOMIC DNA]</scope>
    <source>
        <strain evidence="4 5">SAG 48.87</strain>
    </source>
</reference>
<evidence type="ECO:0000256" key="2">
    <source>
        <dbReference type="SAM" id="Phobius"/>
    </source>
</evidence>
<dbReference type="STRING" id="145388.A0A0D2MSZ0"/>
<sequence length="406" mass="42135">MQRLSSSRGVLRGCAARTSLRPQALGRGLGADLGGKLGRAIAGGKQQGSEGSRNAEEAAPKRERTAAVATAPAAALQAPPPDDALAAVAAAPAAAGADAAAAAAAGAGAAGPADDGRAFVVEAVRQARRAAKPEVVEYEEIEIEEPVRGIADYAADARALLTAPATRKGLAFGAAALLGATFAVAVYRTWLKSNTVEAQRRRTVDRNKQLVQGLSQYLPDRRAELTPAVAKRLQRGSGFTPVEVFRKYLWYVLRERKFGPDAVADMVALKGALGLGDAEVAEALRERAQRIYDKYGTLILSTEGMSASGLQRKATCQALFSKMLYLTEHDPLVAHDSDAFKTTDLRLILGATDEDTDRLRIVSLVELDAERLDRLMAGDSSASPPGAAGGGDGSSSGGGGGGAESS</sequence>
<dbReference type="PANTHER" id="PTHR36793:SF1">
    <property type="entry name" value="RIBOSOMAL RNA SMALL SUBUNIT METHYLTRANSFERASE J"/>
    <property type="match status" value="1"/>
</dbReference>
<dbReference type="InterPro" id="IPR055241">
    <property type="entry name" value="Armadillo_rpt_dom"/>
</dbReference>
<accession>A0A0D2MSZ0</accession>
<feature type="region of interest" description="Disordered" evidence="1">
    <location>
        <begin position="376"/>
        <end position="406"/>
    </location>
</feature>
<evidence type="ECO:0000256" key="1">
    <source>
        <dbReference type="SAM" id="MobiDB-lite"/>
    </source>
</evidence>
<dbReference type="PANTHER" id="PTHR36793">
    <property type="entry name" value="RIBOSOMAL RNA SMALL SUBUNIT METHYLTRANSFERASE J"/>
    <property type="match status" value="1"/>
</dbReference>
<feature type="compositionally biased region" description="Basic and acidic residues" evidence="1">
    <location>
        <begin position="53"/>
        <end position="65"/>
    </location>
</feature>
<dbReference type="GeneID" id="25737282"/>